<dbReference type="AlphaFoldDB" id="A0AAW2SNW3"/>
<comment type="similarity">
    <text evidence="2">Belongs to the staygreen family.</text>
</comment>
<organism evidence="7">
    <name type="scientific">Sesamum latifolium</name>
    <dbReference type="NCBI Taxonomy" id="2727402"/>
    <lineage>
        <taxon>Eukaryota</taxon>
        <taxon>Viridiplantae</taxon>
        <taxon>Streptophyta</taxon>
        <taxon>Embryophyta</taxon>
        <taxon>Tracheophyta</taxon>
        <taxon>Spermatophyta</taxon>
        <taxon>Magnoliopsida</taxon>
        <taxon>eudicotyledons</taxon>
        <taxon>Gunneridae</taxon>
        <taxon>Pentapetalae</taxon>
        <taxon>asterids</taxon>
        <taxon>lamiids</taxon>
        <taxon>Lamiales</taxon>
        <taxon>Pedaliaceae</taxon>
        <taxon>Sesamum</taxon>
    </lineage>
</organism>
<gene>
    <name evidence="7" type="ORF">Slati_4311500</name>
</gene>
<keyword evidence="3" id="KW-0150">Chloroplast</keyword>
<sequence length="232" mass="26260">MSNLRGALLPLKLTKTLPSEEINHSLFLQSGSRRRTKNNVSILPVARLFGAATFEASKLRVVLLGIDEEKVVPRTYTLTHCDFTSNLTLSISQTTNTAQIQGWYSRLQRDEVVGEWKKIKGKMCLHVHCHISGAHFLLDLFANLRYYIFCKELPVVLKAFVHGDKTLFNSYPELRQAPAWIHFHSNIPEFNKVECWGPLCQPMSPSSGPTGSHKINKHCAPPQPFKKRAIPN</sequence>
<keyword evidence="5" id="KW-0809">Transit peptide</keyword>
<evidence type="ECO:0000259" key="6">
    <source>
        <dbReference type="Pfam" id="PF12638"/>
    </source>
</evidence>
<evidence type="ECO:0000256" key="5">
    <source>
        <dbReference type="ARBA" id="ARBA00022946"/>
    </source>
</evidence>
<reference evidence="7" key="1">
    <citation type="submission" date="2020-06" db="EMBL/GenBank/DDBJ databases">
        <authorList>
            <person name="Li T."/>
            <person name="Hu X."/>
            <person name="Zhang T."/>
            <person name="Song X."/>
            <person name="Zhang H."/>
            <person name="Dai N."/>
            <person name="Sheng W."/>
            <person name="Hou X."/>
            <person name="Wei L."/>
        </authorList>
    </citation>
    <scope>NUCLEOTIDE SEQUENCE</scope>
    <source>
        <strain evidence="7">KEN1</strain>
        <tissue evidence="7">Leaf</tissue>
    </source>
</reference>
<reference evidence="7" key="2">
    <citation type="journal article" date="2024" name="Plant">
        <title>Genomic evolution and insights into agronomic trait innovations of Sesamum species.</title>
        <authorList>
            <person name="Miao H."/>
            <person name="Wang L."/>
            <person name="Qu L."/>
            <person name="Liu H."/>
            <person name="Sun Y."/>
            <person name="Le M."/>
            <person name="Wang Q."/>
            <person name="Wei S."/>
            <person name="Zheng Y."/>
            <person name="Lin W."/>
            <person name="Duan Y."/>
            <person name="Cao H."/>
            <person name="Xiong S."/>
            <person name="Wang X."/>
            <person name="Wei L."/>
            <person name="Li C."/>
            <person name="Ma Q."/>
            <person name="Ju M."/>
            <person name="Zhao R."/>
            <person name="Li G."/>
            <person name="Mu C."/>
            <person name="Tian Q."/>
            <person name="Mei H."/>
            <person name="Zhang T."/>
            <person name="Gao T."/>
            <person name="Zhang H."/>
        </authorList>
    </citation>
    <scope>NUCLEOTIDE SEQUENCE</scope>
    <source>
        <strain evidence="7">KEN1</strain>
    </source>
</reference>
<evidence type="ECO:0000313" key="7">
    <source>
        <dbReference type="EMBL" id="KAL0393453.1"/>
    </source>
</evidence>
<feature type="domain" description="Staygreen protein" evidence="6">
    <location>
        <begin position="53"/>
        <end position="199"/>
    </location>
</feature>
<protein>
    <submittedName>
        <fullName evidence="7">Protein STAY-GREEN, chloroplastic</fullName>
    </submittedName>
</protein>
<evidence type="ECO:0000256" key="3">
    <source>
        <dbReference type="ARBA" id="ARBA00022528"/>
    </source>
</evidence>
<proteinExistence type="inferred from homology"/>
<dbReference type="Pfam" id="PF12638">
    <property type="entry name" value="Staygreen"/>
    <property type="match status" value="1"/>
</dbReference>
<dbReference type="GO" id="GO:0015996">
    <property type="term" value="P:chlorophyll catabolic process"/>
    <property type="evidence" value="ECO:0007669"/>
    <property type="project" value="TreeGrafter"/>
</dbReference>
<evidence type="ECO:0000256" key="1">
    <source>
        <dbReference type="ARBA" id="ARBA00004229"/>
    </source>
</evidence>
<comment type="caution">
    <text evidence="7">The sequence shown here is derived from an EMBL/GenBank/DDBJ whole genome shotgun (WGS) entry which is preliminary data.</text>
</comment>
<evidence type="ECO:0000256" key="4">
    <source>
        <dbReference type="ARBA" id="ARBA00022640"/>
    </source>
</evidence>
<dbReference type="PANTHER" id="PTHR31750">
    <property type="entry name" value="PROTEIN STAY-GREEN 1, CHLOROPLASTIC-RELATED"/>
    <property type="match status" value="1"/>
</dbReference>
<name>A0AAW2SNW3_9LAMI</name>
<accession>A0AAW2SNW3</accession>
<dbReference type="PANTHER" id="PTHR31750:SF4">
    <property type="entry name" value="LP06106P"/>
    <property type="match status" value="1"/>
</dbReference>
<dbReference type="EMBL" id="JACGWN010000016">
    <property type="protein sequence ID" value="KAL0393453.1"/>
    <property type="molecule type" value="Genomic_DNA"/>
</dbReference>
<dbReference type="InterPro" id="IPR024438">
    <property type="entry name" value="Staygreen"/>
</dbReference>
<evidence type="ECO:0000256" key="2">
    <source>
        <dbReference type="ARBA" id="ARBA00009234"/>
    </source>
</evidence>
<dbReference type="GO" id="GO:0009507">
    <property type="term" value="C:chloroplast"/>
    <property type="evidence" value="ECO:0007669"/>
    <property type="project" value="UniProtKB-SubCell"/>
</dbReference>
<comment type="subcellular location">
    <subcellularLocation>
        <location evidence="1">Plastid</location>
        <location evidence="1">Chloroplast</location>
    </subcellularLocation>
</comment>
<keyword evidence="4" id="KW-0934">Plastid</keyword>